<evidence type="ECO:0000313" key="2">
    <source>
        <dbReference type="Proteomes" id="UP000325255"/>
    </source>
</evidence>
<dbReference type="EMBL" id="VWPK01000009">
    <property type="protein sequence ID" value="KAA5612918.1"/>
    <property type="molecule type" value="Genomic_DNA"/>
</dbReference>
<organism evidence="1 2">
    <name type="scientific">Rhodovastum atsumiense</name>
    <dbReference type="NCBI Taxonomy" id="504468"/>
    <lineage>
        <taxon>Bacteria</taxon>
        <taxon>Pseudomonadati</taxon>
        <taxon>Pseudomonadota</taxon>
        <taxon>Alphaproteobacteria</taxon>
        <taxon>Acetobacterales</taxon>
        <taxon>Acetobacteraceae</taxon>
        <taxon>Rhodovastum</taxon>
    </lineage>
</organism>
<dbReference type="RefSeq" id="WP_150040146.1">
    <property type="nucleotide sequence ID" value="NZ_OW485601.1"/>
</dbReference>
<evidence type="ECO:0000313" key="1">
    <source>
        <dbReference type="EMBL" id="KAA5612918.1"/>
    </source>
</evidence>
<reference evidence="1 2" key="1">
    <citation type="submission" date="2019-09" db="EMBL/GenBank/DDBJ databases">
        <title>Genome sequence of Rhodovastum atsumiense, a diverse member of the Acetobacteraceae family of non-sulfur purple photosynthetic bacteria.</title>
        <authorList>
            <person name="Meyer T."/>
            <person name="Kyndt J."/>
        </authorList>
    </citation>
    <scope>NUCLEOTIDE SEQUENCE [LARGE SCALE GENOMIC DNA]</scope>
    <source>
        <strain evidence="1 2">DSM 21279</strain>
    </source>
</reference>
<gene>
    <name evidence="1" type="ORF">F1189_07735</name>
</gene>
<name>A0A5M6IZZ8_9PROT</name>
<keyword evidence="2" id="KW-1185">Reference proteome</keyword>
<accession>A0A5M6IZZ8</accession>
<proteinExistence type="predicted"/>
<dbReference type="AlphaFoldDB" id="A0A5M6IZZ8"/>
<dbReference type="Proteomes" id="UP000325255">
    <property type="component" value="Unassembled WGS sequence"/>
</dbReference>
<comment type="caution">
    <text evidence="1">The sequence shown here is derived from an EMBL/GenBank/DDBJ whole genome shotgun (WGS) entry which is preliminary data.</text>
</comment>
<protein>
    <submittedName>
        <fullName evidence="1">Uncharacterized protein</fullName>
    </submittedName>
</protein>
<sequence length="159" mass="16725">MPFDAVGVPAGAGPCPVVPPFLPPVLQAIRDRIARMRRNASNRPEPLATLTILRAARSLIADERDWAQGTYVIGHRRCVIAALEAVGARFGRRSRLDAATALATLARAQGFESIERMNDAVTHADLLASFDAAIARASAALAAEAGLPARSRAGLHAGV</sequence>